<dbReference type="InterPro" id="IPR052906">
    <property type="entry name" value="Type_IV_Methyl-Rstrct_Enzyme"/>
</dbReference>
<gene>
    <name evidence="4" type="ORF">A8L58_10185</name>
    <name evidence="3" type="ORF">AXH35_08740</name>
</gene>
<evidence type="ECO:0000313" key="4">
    <source>
        <dbReference type="EMBL" id="AOZ46990.1"/>
    </source>
</evidence>
<dbReference type="EMBL" id="CP014352">
    <property type="protein sequence ID" value="AMS05517.1"/>
    <property type="molecule type" value="Genomic_DNA"/>
</dbReference>
<dbReference type="InterPro" id="IPR025745">
    <property type="entry name" value="Mrr-like_N_dom"/>
</dbReference>
<dbReference type="AlphaFoldDB" id="A0A142KHC9"/>
<dbReference type="InterPro" id="IPR007560">
    <property type="entry name" value="Restrct_endonuc_IV_Mrr"/>
</dbReference>
<protein>
    <submittedName>
        <fullName evidence="3">Uncharacterized protein</fullName>
    </submittedName>
</protein>
<feature type="domain" description="Restriction endonuclease type IV Mrr" evidence="1">
    <location>
        <begin position="172"/>
        <end position="291"/>
    </location>
</feature>
<reference evidence="4 6" key="1">
    <citation type="journal article" date="2016" name="Plant Dis.">
        <title>Improved production of propionic acid using genome shuffling.</title>
        <authorList>
            <person name="Luna-Flores C.H."/>
            <person name="Palfreyman R.W."/>
            <person name="Kromer J.O."/>
            <person name="Nielsen L.K."/>
            <person name="Marcellin E."/>
        </authorList>
    </citation>
    <scope>NUCLEOTIDE SEQUENCE [LARGE SCALE GENOMIC DNA]</scope>
    <source>
        <strain evidence="4 6">F3E8</strain>
    </source>
</reference>
<dbReference type="InterPro" id="IPR011856">
    <property type="entry name" value="tRNA_endonuc-like_dom_sf"/>
</dbReference>
<evidence type="ECO:0000313" key="5">
    <source>
        <dbReference type="Proteomes" id="UP000075221"/>
    </source>
</evidence>
<dbReference type="GO" id="GO:0015666">
    <property type="term" value="F:restriction endodeoxyribonuclease activity"/>
    <property type="evidence" value="ECO:0007669"/>
    <property type="project" value="TreeGrafter"/>
</dbReference>
<dbReference type="Pfam" id="PF14338">
    <property type="entry name" value="Mrr_N"/>
    <property type="match status" value="1"/>
</dbReference>
<dbReference type="KEGG" id="aaci:ASQ49_06440"/>
<keyword evidence="6" id="KW-1185">Reference proteome</keyword>
<dbReference type="PANTHER" id="PTHR30015">
    <property type="entry name" value="MRR RESTRICTION SYSTEM PROTEIN"/>
    <property type="match status" value="1"/>
</dbReference>
<evidence type="ECO:0000313" key="6">
    <source>
        <dbReference type="Proteomes" id="UP000178666"/>
    </source>
</evidence>
<evidence type="ECO:0000313" key="3">
    <source>
        <dbReference type="EMBL" id="AMS05517.1"/>
    </source>
</evidence>
<dbReference type="SUPFAM" id="SSF52980">
    <property type="entry name" value="Restriction endonuclease-like"/>
    <property type="match status" value="1"/>
</dbReference>
<evidence type="ECO:0000259" key="2">
    <source>
        <dbReference type="Pfam" id="PF14338"/>
    </source>
</evidence>
<name>A0A142KHC9_9ACTN</name>
<proteinExistence type="predicted"/>
<dbReference type="Pfam" id="PF04471">
    <property type="entry name" value="Mrr_cat"/>
    <property type="match status" value="1"/>
</dbReference>
<sequence length="316" mass="34746">MASPTWPDYMAPVLRVLSDGEIHVLKDIRDAAAEVLNLTAEARAETIPSGQLRYQNRCTWAVSYLKHAAAIESVARGRYRITEEGRGLLVRHPQRIVEADLEEIAGYDPKDSWNSRTAKRALPDGSPGLADDVCPAPTSGTLDELSPTEQVEQAVDQLKAEVAEELLTRLRGNDPDFFERAVVEVLLGMGYGGADKRGKVIGGTGDGGVDGVIDQDALGLDQIYVQAKRYAEGNNVGRQTLQAFVGALQWKNVTRGVFITSSDFTREALDFARTVSTRIILINGARLAELMIRYHVGVQVKETYWIPAIDEDFFVD</sequence>
<evidence type="ECO:0000259" key="1">
    <source>
        <dbReference type="Pfam" id="PF04471"/>
    </source>
</evidence>
<accession>A0A142KHC9</accession>
<dbReference type="GO" id="GO:0003677">
    <property type="term" value="F:DNA binding"/>
    <property type="evidence" value="ECO:0007669"/>
    <property type="project" value="InterPro"/>
</dbReference>
<dbReference type="Proteomes" id="UP000178666">
    <property type="component" value="Chromosome"/>
</dbReference>
<dbReference type="GeneID" id="88084661"/>
<dbReference type="RefSeq" id="WP_015071800.1">
    <property type="nucleotide sequence ID" value="NZ_CP013126.1"/>
</dbReference>
<reference evidence="3 5" key="2">
    <citation type="submission" date="2016-02" db="EMBL/GenBank/DDBJ databases">
        <title>Complete Genome Sequence of Propionibacterium acidipropionici ATCC 55737.</title>
        <authorList>
            <person name="Luna Flores C.H."/>
            <person name="Nielsen L.K."/>
            <person name="Marcellin E."/>
        </authorList>
    </citation>
    <scope>NUCLEOTIDE SEQUENCE [LARGE SCALE GENOMIC DNA]</scope>
    <source>
        <strain evidence="3 5">ATCC 55737</strain>
    </source>
</reference>
<dbReference type="Gene3D" id="3.40.1350.10">
    <property type="match status" value="1"/>
</dbReference>
<dbReference type="EMBL" id="CP015970">
    <property type="protein sequence ID" value="AOZ46990.1"/>
    <property type="molecule type" value="Genomic_DNA"/>
</dbReference>
<organism evidence="3 5">
    <name type="scientific">Acidipropionibacterium acidipropionici</name>
    <dbReference type="NCBI Taxonomy" id="1748"/>
    <lineage>
        <taxon>Bacteria</taxon>
        <taxon>Bacillati</taxon>
        <taxon>Actinomycetota</taxon>
        <taxon>Actinomycetes</taxon>
        <taxon>Propionibacteriales</taxon>
        <taxon>Propionibacteriaceae</taxon>
        <taxon>Acidipropionibacterium</taxon>
    </lineage>
</organism>
<feature type="domain" description="Restriction system protein Mrr-like N-terminal" evidence="2">
    <location>
        <begin position="7"/>
        <end position="89"/>
    </location>
</feature>
<dbReference type="InterPro" id="IPR011335">
    <property type="entry name" value="Restrct_endonuc-II-like"/>
</dbReference>
<dbReference type="GO" id="GO:0009307">
    <property type="term" value="P:DNA restriction-modification system"/>
    <property type="evidence" value="ECO:0007669"/>
    <property type="project" value="InterPro"/>
</dbReference>
<dbReference type="PANTHER" id="PTHR30015:SF7">
    <property type="entry name" value="TYPE IV METHYL-DIRECTED RESTRICTION ENZYME ECOKMRR"/>
    <property type="match status" value="1"/>
</dbReference>
<dbReference type="Proteomes" id="UP000075221">
    <property type="component" value="Chromosome"/>
</dbReference>